<gene>
    <name evidence="3" type="ORF">BECKTC1821D_GA0114238_100282</name>
</gene>
<feature type="domain" description="LysM" evidence="2">
    <location>
        <begin position="319"/>
        <end position="362"/>
    </location>
</feature>
<evidence type="ECO:0000313" key="3">
    <source>
        <dbReference type="EMBL" id="VFK37857.1"/>
    </source>
</evidence>
<dbReference type="PROSITE" id="PS51782">
    <property type="entry name" value="LYSM"/>
    <property type="match status" value="2"/>
</dbReference>
<evidence type="ECO:0000256" key="1">
    <source>
        <dbReference type="ARBA" id="ARBA00007734"/>
    </source>
</evidence>
<dbReference type="Pfam" id="PF01464">
    <property type="entry name" value="SLT"/>
    <property type="match status" value="1"/>
</dbReference>
<dbReference type="Gene3D" id="1.10.530.10">
    <property type="match status" value="1"/>
</dbReference>
<dbReference type="PANTHER" id="PTHR33734">
    <property type="entry name" value="LYSM DOMAIN-CONTAINING GPI-ANCHORED PROTEIN 2"/>
    <property type="match status" value="1"/>
</dbReference>
<dbReference type="InterPro" id="IPR008258">
    <property type="entry name" value="Transglycosylase_SLT_dom_1"/>
</dbReference>
<dbReference type="CDD" id="cd16894">
    <property type="entry name" value="MltD-like"/>
    <property type="match status" value="1"/>
</dbReference>
<dbReference type="InterPro" id="IPR036779">
    <property type="entry name" value="LysM_dom_sf"/>
</dbReference>
<dbReference type="InterPro" id="IPR023346">
    <property type="entry name" value="Lysozyme-like_dom_sf"/>
</dbReference>
<dbReference type="GO" id="GO:0008932">
    <property type="term" value="F:lytic endotransglycosylase activity"/>
    <property type="evidence" value="ECO:0007669"/>
    <property type="project" value="TreeGrafter"/>
</dbReference>
<dbReference type="SUPFAM" id="SSF54106">
    <property type="entry name" value="LysM domain"/>
    <property type="match status" value="2"/>
</dbReference>
<feature type="domain" description="LysM" evidence="2">
    <location>
        <begin position="397"/>
        <end position="441"/>
    </location>
</feature>
<dbReference type="AlphaFoldDB" id="A0A450Y8J3"/>
<dbReference type="GO" id="GO:0000270">
    <property type="term" value="P:peptidoglycan metabolic process"/>
    <property type="evidence" value="ECO:0007669"/>
    <property type="project" value="InterPro"/>
</dbReference>
<dbReference type="PROSITE" id="PS00922">
    <property type="entry name" value="TRANSGLYCOSYLASE"/>
    <property type="match status" value="1"/>
</dbReference>
<name>A0A450Y8J3_9GAMM</name>
<accession>A0A450Y8J3</accession>
<proteinExistence type="inferred from homology"/>
<dbReference type="Pfam" id="PF01476">
    <property type="entry name" value="LysM"/>
    <property type="match status" value="2"/>
</dbReference>
<dbReference type="SMART" id="SM00257">
    <property type="entry name" value="LysM"/>
    <property type="match status" value="2"/>
</dbReference>
<dbReference type="PANTHER" id="PTHR33734:SF22">
    <property type="entry name" value="MEMBRANE-BOUND LYTIC MUREIN TRANSGLYCOSYLASE D"/>
    <property type="match status" value="1"/>
</dbReference>
<dbReference type="FunFam" id="1.10.530.10:FF:000004">
    <property type="entry name" value="Membrane-bound lytic murein transglycosylase D"/>
    <property type="match status" value="1"/>
</dbReference>
<dbReference type="GO" id="GO:0016020">
    <property type="term" value="C:membrane"/>
    <property type="evidence" value="ECO:0007669"/>
    <property type="project" value="InterPro"/>
</dbReference>
<dbReference type="Gene3D" id="3.10.350.10">
    <property type="entry name" value="LysM domain"/>
    <property type="match status" value="2"/>
</dbReference>
<dbReference type="InterPro" id="IPR018392">
    <property type="entry name" value="LysM"/>
</dbReference>
<dbReference type="EMBL" id="CAADFS010000002">
    <property type="protein sequence ID" value="VFK37857.1"/>
    <property type="molecule type" value="Genomic_DNA"/>
</dbReference>
<dbReference type="InterPro" id="IPR000189">
    <property type="entry name" value="Transglyc_AS"/>
</dbReference>
<dbReference type="CDD" id="cd00118">
    <property type="entry name" value="LysM"/>
    <property type="match status" value="2"/>
</dbReference>
<organism evidence="3">
    <name type="scientific">Candidatus Kentrum sp. TC</name>
    <dbReference type="NCBI Taxonomy" id="2126339"/>
    <lineage>
        <taxon>Bacteria</taxon>
        <taxon>Pseudomonadati</taxon>
        <taxon>Pseudomonadota</taxon>
        <taxon>Gammaproteobacteria</taxon>
        <taxon>Candidatus Kentrum</taxon>
    </lineage>
</organism>
<protein>
    <submittedName>
        <fullName evidence="3">Membrane-bound lytic murein transglycosylase D</fullName>
    </submittedName>
</protein>
<evidence type="ECO:0000259" key="2">
    <source>
        <dbReference type="PROSITE" id="PS51782"/>
    </source>
</evidence>
<sequence length="451" mass="51426">MRSISPLRNLVGLMFFFSVLGNMVGCEFLTGKSESIGTRGEWHDDLWDRAEASFMLQDMYGAKRVRSHQAWFKRNQSFLNRTADRSARYLYYILGEVERRKMPGEIALLPIVESAFQPFAYSPSHASGIWQFIPSTGKRYGLKQNWWYDGRRDILASTRAALDYLQDLHRRFDGDWLLAIAAYNTGEGNVEQAIERNRNIGKPVDFWSLGLPRETRAYVPQLLAVASIVQEPAKYGLILKKIANRPYFRQVPTNGQIELALAAKIANLSVDEIHQLNPAFRRWATDPDGPHYLLLPVDRVDAFRKSLAQLSPQQRIQWRKHAVKRGESLSAIAIRYKTTVPALRQVNGLKDDVIRVGSDIVIPTGEHILSDYRPGSRLAVTRKPAIEHKRKSAAKRRTYTVRSGDSLWLIAHRYGVSVAQLVFWNGLTRNSVLIPGQRLDLYISVPKPKES</sequence>
<dbReference type="SUPFAM" id="SSF53955">
    <property type="entry name" value="Lysozyme-like"/>
    <property type="match status" value="1"/>
</dbReference>
<comment type="similarity">
    <text evidence="1">Belongs to the transglycosylase Slt family.</text>
</comment>
<reference evidence="3" key="1">
    <citation type="submission" date="2019-02" db="EMBL/GenBank/DDBJ databases">
        <authorList>
            <person name="Gruber-Vodicka R. H."/>
            <person name="Seah K. B. B."/>
        </authorList>
    </citation>
    <scope>NUCLEOTIDE SEQUENCE</scope>
    <source>
        <strain evidence="3">BECK_BZ123</strain>
    </source>
</reference>